<dbReference type="Pfam" id="PF04445">
    <property type="entry name" value="SAM_MT"/>
    <property type="match status" value="1"/>
</dbReference>
<dbReference type="OrthoDB" id="1653798at2"/>
<protein>
    <recommendedName>
        <fullName evidence="3">SAM-dependent methyltransferase</fullName>
    </recommendedName>
</protein>
<organism evidence="1 2">
    <name type="scientific">Planococcus lenghuensis</name>
    <dbReference type="NCBI Taxonomy" id="2213202"/>
    <lineage>
        <taxon>Bacteria</taxon>
        <taxon>Bacillati</taxon>
        <taxon>Bacillota</taxon>
        <taxon>Bacilli</taxon>
        <taxon>Bacillales</taxon>
        <taxon>Caryophanaceae</taxon>
        <taxon>Planococcus</taxon>
    </lineage>
</organism>
<dbReference type="RefSeq" id="WP_077589421.1">
    <property type="nucleotide sequence ID" value="NZ_CP019640.1"/>
</dbReference>
<proteinExistence type="predicted"/>
<keyword evidence="2" id="KW-1185">Reference proteome</keyword>
<sequence>MKTVVTTAYRLTPETSADARQIASELGLIFVERRKKSIGKIQAETGADVVAVTKERLEFYLRGKTEPFFFHPSSAAFRTRRPLEEDPLVSVSGLAPGDAFLDCTLGMGSDAIVASARVGAAGRVTGCEANPIIAYIVQRGLRIYTELAHLIEPMRRIQVVQADATTYLASLPDESVDVVYMDPMFTEPIAGAANFEVFRDAAAVDQLSALWVREARRVARKSIVLKAHFRSEDFEKYGFERRVRPNTKFHYGVIR</sequence>
<dbReference type="Proteomes" id="UP000188184">
    <property type="component" value="Chromosome"/>
</dbReference>
<dbReference type="SUPFAM" id="SSF53335">
    <property type="entry name" value="S-adenosyl-L-methionine-dependent methyltransferases"/>
    <property type="match status" value="1"/>
</dbReference>
<accession>A0A1Q2KZH0</accession>
<dbReference type="KEGG" id="pmar:B0X71_10870"/>
<dbReference type="GO" id="GO:0008990">
    <property type="term" value="F:rRNA (guanine-N2-)-methyltransferase activity"/>
    <property type="evidence" value="ECO:0007669"/>
    <property type="project" value="InterPro"/>
</dbReference>
<evidence type="ECO:0000313" key="2">
    <source>
        <dbReference type="Proteomes" id="UP000188184"/>
    </source>
</evidence>
<dbReference type="PANTHER" id="PTHR36112">
    <property type="entry name" value="RIBOSOMAL RNA SMALL SUBUNIT METHYLTRANSFERASE J"/>
    <property type="match status" value="1"/>
</dbReference>
<dbReference type="Gene3D" id="3.40.50.150">
    <property type="entry name" value="Vaccinia Virus protein VP39"/>
    <property type="match status" value="1"/>
</dbReference>
<dbReference type="InterPro" id="IPR007536">
    <property type="entry name" value="16SrRNA_methylTrfase_J"/>
</dbReference>
<gene>
    <name evidence="1" type="ORF">B0X71_10870</name>
</gene>
<evidence type="ECO:0008006" key="3">
    <source>
        <dbReference type="Google" id="ProtNLM"/>
    </source>
</evidence>
<name>A0A1Q2KZH0_9BACL</name>
<reference evidence="1 2" key="1">
    <citation type="submission" date="2017-02" db="EMBL/GenBank/DDBJ databases">
        <title>The complete genomic sequence of a novel cold adapted crude oil-degrading bacterium Planococcus qaidamina Y42.</title>
        <authorList>
            <person name="Yang R."/>
        </authorList>
    </citation>
    <scope>NUCLEOTIDE SEQUENCE [LARGE SCALE GENOMIC DNA]</scope>
    <source>
        <strain evidence="1 2">Y42</strain>
    </source>
</reference>
<dbReference type="InterPro" id="IPR029063">
    <property type="entry name" value="SAM-dependent_MTases_sf"/>
</dbReference>
<dbReference type="CDD" id="cd02440">
    <property type="entry name" value="AdoMet_MTases"/>
    <property type="match status" value="1"/>
</dbReference>
<dbReference type="AlphaFoldDB" id="A0A1Q2KZH0"/>
<dbReference type="EMBL" id="CP019640">
    <property type="protein sequence ID" value="AQQ53524.1"/>
    <property type="molecule type" value="Genomic_DNA"/>
</dbReference>
<dbReference type="PANTHER" id="PTHR36112:SF1">
    <property type="entry name" value="RIBOSOMAL RNA SMALL SUBUNIT METHYLTRANSFERASE J"/>
    <property type="match status" value="1"/>
</dbReference>
<evidence type="ECO:0000313" key="1">
    <source>
        <dbReference type="EMBL" id="AQQ53524.1"/>
    </source>
</evidence>